<evidence type="ECO:0000256" key="1">
    <source>
        <dbReference type="ARBA" id="ARBA00004651"/>
    </source>
</evidence>
<evidence type="ECO:0000256" key="3">
    <source>
        <dbReference type="ARBA" id="ARBA00022692"/>
    </source>
</evidence>
<feature type="transmembrane region" description="Helical" evidence="6">
    <location>
        <begin position="178"/>
        <end position="198"/>
    </location>
</feature>
<evidence type="ECO:0000259" key="7">
    <source>
        <dbReference type="Pfam" id="PF09335"/>
    </source>
</evidence>
<dbReference type="InterPro" id="IPR015414">
    <property type="entry name" value="TMEM64"/>
</dbReference>
<feature type="transmembrane region" description="Helical" evidence="6">
    <location>
        <begin position="146"/>
        <end position="166"/>
    </location>
</feature>
<comment type="subcellular location">
    <subcellularLocation>
        <location evidence="1 6">Cell membrane</location>
        <topology evidence="1 6">Multi-pass membrane protein</topology>
    </subcellularLocation>
</comment>
<dbReference type="Pfam" id="PF09335">
    <property type="entry name" value="VTT_dom"/>
    <property type="match status" value="1"/>
</dbReference>
<protein>
    <recommendedName>
        <fullName evidence="6">TVP38/TMEM64 family membrane protein</fullName>
    </recommendedName>
</protein>
<evidence type="ECO:0000313" key="8">
    <source>
        <dbReference type="EMBL" id="KOR88027.1"/>
    </source>
</evidence>
<dbReference type="AlphaFoldDB" id="A0A0M1P0W8"/>
<evidence type="ECO:0000256" key="6">
    <source>
        <dbReference type="RuleBase" id="RU366058"/>
    </source>
</evidence>
<keyword evidence="3 6" id="KW-0812">Transmembrane</keyword>
<dbReference type="PANTHER" id="PTHR12677:SF59">
    <property type="entry name" value="GOLGI APPARATUS MEMBRANE PROTEIN TVP38-RELATED"/>
    <property type="match status" value="1"/>
</dbReference>
<dbReference type="GO" id="GO:0005886">
    <property type="term" value="C:plasma membrane"/>
    <property type="evidence" value="ECO:0007669"/>
    <property type="project" value="UniProtKB-SubCell"/>
</dbReference>
<proteinExistence type="inferred from homology"/>
<evidence type="ECO:0000313" key="9">
    <source>
        <dbReference type="Proteomes" id="UP000036932"/>
    </source>
</evidence>
<dbReference type="RefSeq" id="WP_054401078.1">
    <property type="nucleotide sequence ID" value="NZ_LIUT01000001.1"/>
</dbReference>
<dbReference type="PANTHER" id="PTHR12677">
    <property type="entry name" value="GOLGI APPARATUS MEMBRANE PROTEIN TVP38-RELATED"/>
    <property type="match status" value="1"/>
</dbReference>
<accession>A0A0M1P0W8</accession>
<feature type="transmembrane region" description="Helical" evidence="6">
    <location>
        <begin position="35"/>
        <end position="55"/>
    </location>
</feature>
<reference evidence="9" key="1">
    <citation type="submission" date="2015-08" db="EMBL/GenBank/DDBJ databases">
        <title>Genome sequencing project for genomic taxonomy and phylogenomics of Bacillus-like bacteria.</title>
        <authorList>
            <person name="Liu B."/>
            <person name="Wang J."/>
            <person name="Zhu Y."/>
            <person name="Liu G."/>
            <person name="Chen Q."/>
            <person name="Chen Z."/>
            <person name="Lan J."/>
            <person name="Che J."/>
            <person name="Ge C."/>
            <person name="Shi H."/>
            <person name="Pan Z."/>
            <person name="Liu X."/>
        </authorList>
    </citation>
    <scope>NUCLEOTIDE SEQUENCE [LARGE SCALE GENOMIC DNA]</scope>
    <source>
        <strain evidence="9">FJAT-22460</strain>
    </source>
</reference>
<dbReference type="Proteomes" id="UP000036932">
    <property type="component" value="Unassembled WGS sequence"/>
</dbReference>
<dbReference type="InterPro" id="IPR032816">
    <property type="entry name" value="VTT_dom"/>
</dbReference>
<gene>
    <name evidence="8" type="ORF">AM231_01975</name>
</gene>
<dbReference type="PATRIC" id="fig|1705565.3.peg.2254"/>
<feature type="domain" description="VTT" evidence="7">
    <location>
        <begin position="52"/>
        <end position="169"/>
    </location>
</feature>
<keyword evidence="4 6" id="KW-1133">Transmembrane helix</keyword>
<feature type="transmembrane region" description="Helical" evidence="6">
    <location>
        <begin position="117"/>
        <end position="139"/>
    </location>
</feature>
<name>A0A0M1P0W8_9BACL</name>
<comment type="similarity">
    <text evidence="6">Belongs to the TVP38/TMEM64 family.</text>
</comment>
<feature type="transmembrane region" description="Helical" evidence="6">
    <location>
        <begin position="7"/>
        <end position="29"/>
    </location>
</feature>
<keyword evidence="9" id="KW-1185">Reference proteome</keyword>
<dbReference type="EMBL" id="LIUT01000001">
    <property type="protein sequence ID" value="KOR88027.1"/>
    <property type="molecule type" value="Genomic_DNA"/>
</dbReference>
<organism evidence="8 9">
    <name type="scientific">Paenibacillus solani</name>
    <dbReference type="NCBI Taxonomy" id="1705565"/>
    <lineage>
        <taxon>Bacteria</taxon>
        <taxon>Bacillati</taxon>
        <taxon>Bacillota</taxon>
        <taxon>Bacilli</taxon>
        <taxon>Bacillales</taxon>
        <taxon>Paenibacillaceae</taxon>
        <taxon>Paenibacillus</taxon>
    </lineage>
</organism>
<dbReference type="OrthoDB" id="2381682at2"/>
<evidence type="ECO:0000256" key="2">
    <source>
        <dbReference type="ARBA" id="ARBA00022475"/>
    </source>
</evidence>
<keyword evidence="5 6" id="KW-0472">Membrane</keyword>
<comment type="caution">
    <text evidence="8">The sequence shown here is derived from an EMBL/GenBank/DDBJ whole genome shotgun (WGS) entry which is preliminary data.</text>
</comment>
<feature type="transmembrane region" description="Helical" evidence="6">
    <location>
        <begin position="67"/>
        <end position="92"/>
    </location>
</feature>
<evidence type="ECO:0000256" key="5">
    <source>
        <dbReference type="ARBA" id="ARBA00023136"/>
    </source>
</evidence>
<evidence type="ECO:0000256" key="4">
    <source>
        <dbReference type="ARBA" id="ARBA00022989"/>
    </source>
</evidence>
<keyword evidence="2 6" id="KW-1003">Cell membrane</keyword>
<sequence length="217" mass="23700">MFKKIGMALVYAAIGGLVYHYGDAILTWIRSTDEIMLIILMAVIMALFPVIPYPVVGGVIGAALGPLIGGIVTWVGSIAASILMFIFIRYGFQQWGGRVLYRYNRLGKVTTMFERNAFLAILFSRLIPFIPSVVVNVYAAISKVTFISYGMASALGKIPAMLLFALVGDRLMTDPSHILITIGVYGVFLVATFLVYRLSGFGTSGRAKAKQSELINR</sequence>